<keyword evidence="2" id="KW-1185">Reference proteome</keyword>
<dbReference type="Pfam" id="PF12840">
    <property type="entry name" value="HTH_20"/>
    <property type="match status" value="1"/>
</dbReference>
<gene>
    <name evidence="1" type="ORF">HC031_28185</name>
</gene>
<sequence>MSSAELLLHPVRLRIVQAFLGDRELTTGQLREELPDLPTASLYRHVATLVDGKLLEVVAERKVRGTFERTYRLNLANANVTGEDAATMNVDAHRRAFMTFVAALLADFDRYLTRDGFDLARDGVGYRQVALNLTDAEFDAFAAELGEVLRRWIALPLGPGRARRLLSTVVMPMEQPRPATE</sequence>
<dbReference type="Gene3D" id="6.10.140.2180">
    <property type="match status" value="1"/>
</dbReference>
<accession>A0ABX0Y584</accession>
<evidence type="ECO:0000313" key="1">
    <source>
        <dbReference type="EMBL" id="NJC73576.1"/>
    </source>
</evidence>
<dbReference type="SUPFAM" id="SSF46785">
    <property type="entry name" value="Winged helix' DNA-binding domain"/>
    <property type="match status" value="1"/>
</dbReference>
<dbReference type="CDD" id="cd00090">
    <property type="entry name" value="HTH_ARSR"/>
    <property type="match status" value="1"/>
</dbReference>
<dbReference type="Gene3D" id="1.10.10.10">
    <property type="entry name" value="Winged helix-like DNA-binding domain superfamily/Winged helix DNA-binding domain"/>
    <property type="match status" value="1"/>
</dbReference>
<proteinExistence type="predicted"/>
<evidence type="ECO:0000313" key="2">
    <source>
        <dbReference type="Proteomes" id="UP000722989"/>
    </source>
</evidence>
<dbReference type="InterPro" id="IPR036388">
    <property type="entry name" value="WH-like_DNA-bd_sf"/>
</dbReference>
<dbReference type="RefSeq" id="WP_167928479.1">
    <property type="nucleotide sequence ID" value="NZ_JAATVY010000032.1"/>
</dbReference>
<reference evidence="1 2" key="1">
    <citation type="submission" date="2020-03" db="EMBL/GenBank/DDBJ databases">
        <title>WGS of the type strain of Planosporangium spp.</title>
        <authorList>
            <person name="Thawai C."/>
        </authorList>
    </citation>
    <scope>NUCLEOTIDE SEQUENCE [LARGE SCALE GENOMIC DNA]</scope>
    <source>
        <strain evidence="1 2">TBRC 5610</strain>
    </source>
</reference>
<comment type="caution">
    <text evidence="1">The sequence shown here is derived from an EMBL/GenBank/DDBJ whole genome shotgun (WGS) entry which is preliminary data.</text>
</comment>
<name>A0ABX0Y584_9ACTN</name>
<dbReference type="Proteomes" id="UP000722989">
    <property type="component" value="Unassembled WGS sequence"/>
</dbReference>
<dbReference type="InterPro" id="IPR011991">
    <property type="entry name" value="ArsR-like_HTH"/>
</dbReference>
<dbReference type="EMBL" id="JAATVY010000032">
    <property type="protein sequence ID" value="NJC73576.1"/>
    <property type="molecule type" value="Genomic_DNA"/>
</dbReference>
<protein>
    <submittedName>
        <fullName evidence="1">Helix-turn-helix domain-containing protein</fullName>
    </submittedName>
</protein>
<organism evidence="1 2">
    <name type="scientific">Planosporangium thailandense</name>
    <dbReference type="NCBI Taxonomy" id="765197"/>
    <lineage>
        <taxon>Bacteria</taxon>
        <taxon>Bacillati</taxon>
        <taxon>Actinomycetota</taxon>
        <taxon>Actinomycetes</taxon>
        <taxon>Micromonosporales</taxon>
        <taxon>Micromonosporaceae</taxon>
        <taxon>Planosporangium</taxon>
    </lineage>
</organism>
<dbReference type="InterPro" id="IPR036390">
    <property type="entry name" value="WH_DNA-bd_sf"/>
</dbReference>